<reference evidence="1 2" key="1">
    <citation type="submission" date="2018-03" db="EMBL/GenBank/DDBJ databases">
        <title>Genomic Encyclopedia of Archaeal and Bacterial Type Strains, Phase II (KMG-II): from individual species to whole genera.</title>
        <authorList>
            <person name="Goeker M."/>
        </authorList>
    </citation>
    <scope>NUCLEOTIDE SEQUENCE [LARGE SCALE GENOMIC DNA]</scope>
    <source>
        <strain evidence="1 2">DSM 100346</strain>
    </source>
</reference>
<dbReference type="Proteomes" id="UP000245880">
    <property type="component" value="Unassembled WGS sequence"/>
</dbReference>
<accession>A0A315ZS97</accession>
<evidence type="ECO:0000313" key="2">
    <source>
        <dbReference type="Proteomes" id="UP000245880"/>
    </source>
</evidence>
<dbReference type="AlphaFoldDB" id="A0A315ZS97"/>
<evidence type="ECO:0008006" key="3">
    <source>
        <dbReference type="Google" id="ProtNLM"/>
    </source>
</evidence>
<sequence>MASKFSNLQRQARGKINLGGMARMVLLAESDFVAGWPIDADIVDGECTVAPRLAEGVIAAELTFDHHSGRAKSTKKGAIGYQNVEHEVDCKFAGCSKEQLAAVLKFLNEGGVSIAFYKDGTRRVYGASWNPLVIEDSDDSGAKADDQKSITFKGKADGFGWHAPFLAESVTLATDTAAVKPMPFAIAP</sequence>
<protein>
    <recommendedName>
        <fullName evidence="3">Tail tube protein</fullName>
    </recommendedName>
</protein>
<keyword evidence="2" id="KW-1185">Reference proteome</keyword>
<gene>
    <name evidence="1" type="ORF">CLV98_1543</name>
</gene>
<comment type="caution">
    <text evidence="1">The sequence shown here is derived from an EMBL/GenBank/DDBJ whole genome shotgun (WGS) entry which is preliminary data.</text>
</comment>
<dbReference type="OrthoDB" id="956539at2"/>
<dbReference type="EMBL" id="QGDT01000054">
    <property type="protein sequence ID" value="PWJ48435.1"/>
    <property type="molecule type" value="Genomic_DNA"/>
</dbReference>
<proteinExistence type="predicted"/>
<dbReference type="RefSeq" id="WP_109678514.1">
    <property type="nucleotide sequence ID" value="NZ_QGDT01000054.1"/>
</dbReference>
<organism evidence="1 2">
    <name type="scientific">Dyadobacter jejuensis</name>
    <dbReference type="NCBI Taxonomy" id="1082580"/>
    <lineage>
        <taxon>Bacteria</taxon>
        <taxon>Pseudomonadati</taxon>
        <taxon>Bacteroidota</taxon>
        <taxon>Cytophagia</taxon>
        <taxon>Cytophagales</taxon>
        <taxon>Spirosomataceae</taxon>
        <taxon>Dyadobacter</taxon>
    </lineage>
</organism>
<name>A0A315ZS97_9BACT</name>
<evidence type="ECO:0000313" key="1">
    <source>
        <dbReference type="EMBL" id="PWJ48435.1"/>
    </source>
</evidence>